<feature type="region of interest" description="Disordered" evidence="1">
    <location>
        <begin position="386"/>
        <end position="525"/>
    </location>
</feature>
<evidence type="ECO:0000259" key="2">
    <source>
        <dbReference type="SMART" id="SM00854"/>
    </source>
</evidence>
<feature type="compositionally biased region" description="Basic and acidic residues" evidence="1">
    <location>
        <begin position="451"/>
        <end position="462"/>
    </location>
</feature>
<dbReference type="AlphaFoldDB" id="A0A916K197"/>
<dbReference type="PANTHER" id="PTHR33393">
    <property type="entry name" value="POLYGLUTAMINE SYNTHESIS ACCESSORY PROTEIN RV0574C-RELATED"/>
    <property type="match status" value="1"/>
</dbReference>
<sequence length="525" mass="56380">MLKIGVLTALTIGSFAYLVHWLDQPSQPGPGQVAAESPGVSGKPIGGESKPPAGTAPNDKPPADSSGGAAVPPAPEERVNLAFIGDVMFADKVSDLIREKGKEYPFKYVKSYLEQADIAVANLETPITQRGAAQTKEYVYRSSPDMLPEMKKAGIDLVNLANNHSMDYGQEGLVDTLDYLDLQDILRVGAGRNTEEAYRPVIMNHQGMKIAFLGFSRVIPETSWYVGKSKPGLAETYSTKLPLEAIAKAREQADLVVVIAHWGEERNDLQVKHQTDLAHLYIDNGADLVIASHPHVLQGFEQYKGKWIAYSLGNFIFTTNNNPMTWESMILQASCTKARACELSMVPIITKWAQPIQMPEEDGWKLFERLTGISVNAKIDKEGKITLGPVRTPKSSIVKPQDSTQKPADTGKTSDSAKTPASTSTQSSGASGSSGAKQGETKTGTGTAKPGDTKQGEAKPSDPKQSGTKTPDPKSSGAKQSDPKQSETKQGDTKQGAGSKQTETKKSGTPPPESKTAGPEQTNMR</sequence>
<evidence type="ECO:0000313" key="4">
    <source>
        <dbReference type="Proteomes" id="UP000693672"/>
    </source>
</evidence>
<reference evidence="3" key="1">
    <citation type="submission" date="2021-06" db="EMBL/GenBank/DDBJ databases">
        <authorList>
            <person name="Criscuolo A."/>
        </authorList>
    </citation>
    <scope>NUCLEOTIDE SEQUENCE</scope>
    <source>
        <strain evidence="3">CIP111600</strain>
    </source>
</reference>
<dbReference type="RefSeq" id="WP_246627435.1">
    <property type="nucleotide sequence ID" value="NZ_CAJVAS010000010.1"/>
</dbReference>
<gene>
    <name evidence="3" type="ORF">PAESOLCIP111_02725</name>
</gene>
<protein>
    <recommendedName>
        <fullName evidence="2">Capsule synthesis protein CapA domain-containing protein</fullName>
    </recommendedName>
</protein>
<evidence type="ECO:0000256" key="1">
    <source>
        <dbReference type="SAM" id="MobiDB-lite"/>
    </source>
</evidence>
<dbReference type="CDD" id="cd07381">
    <property type="entry name" value="MPP_CapA"/>
    <property type="match status" value="1"/>
</dbReference>
<dbReference type="InterPro" id="IPR019079">
    <property type="entry name" value="Capsule_synth_CapA"/>
</dbReference>
<accession>A0A916K197</accession>
<feature type="compositionally biased region" description="Low complexity" evidence="1">
    <location>
        <begin position="419"/>
        <end position="436"/>
    </location>
</feature>
<feature type="domain" description="Capsule synthesis protein CapA" evidence="2">
    <location>
        <begin position="80"/>
        <end position="319"/>
    </location>
</feature>
<comment type="caution">
    <text evidence="3">The sequence shown here is derived from an EMBL/GenBank/DDBJ whole genome shotgun (WGS) entry which is preliminary data.</text>
</comment>
<dbReference type="Proteomes" id="UP000693672">
    <property type="component" value="Unassembled WGS sequence"/>
</dbReference>
<feature type="region of interest" description="Disordered" evidence="1">
    <location>
        <begin position="26"/>
        <end position="73"/>
    </location>
</feature>
<keyword evidence="4" id="KW-1185">Reference proteome</keyword>
<evidence type="ECO:0000313" key="3">
    <source>
        <dbReference type="EMBL" id="CAG7625438.1"/>
    </source>
</evidence>
<dbReference type="EMBL" id="CAJVAS010000010">
    <property type="protein sequence ID" value="CAG7625438.1"/>
    <property type="molecule type" value="Genomic_DNA"/>
</dbReference>
<proteinExistence type="predicted"/>
<dbReference type="PANTHER" id="PTHR33393:SF13">
    <property type="entry name" value="PGA BIOSYNTHESIS PROTEIN CAPA"/>
    <property type="match status" value="1"/>
</dbReference>
<organism evidence="3 4">
    <name type="scientific">Paenibacillus solanacearum</name>
    <dbReference type="NCBI Taxonomy" id="2048548"/>
    <lineage>
        <taxon>Bacteria</taxon>
        <taxon>Bacillati</taxon>
        <taxon>Bacillota</taxon>
        <taxon>Bacilli</taxon>
        <taxon>Bacillales</taxon>
        <taxon>Paenibacillaceae</taxon>
        <taxon>Paenibacillus</taxon>
    </lineage>
</organism>
<name>A0A916K197_9BACL</name>
<dbReference type="InterPro" id="IPR052169">
    <property type="entry name" value="CW_Biosynth-Accessory"/>
</dbReference>
<feature type="compositionally biased region" description="Polar residues" evidence="1">
    <location>
        <begin position="401"/>
        <end position="417"/>
    </location>
</feature>
<feature type="compositionally biased region" description="Basic and acidic residues" evidence="1">
    <location>
        <begin position="481"/>
        <end position="492"/>
    </location>
</feature>
<dbReference type="SMART" id="SM00854">
    <property type="entry name" value="PGA_cap"/>
    <property type="match status" value="1"/>
</dbReference>
<dbReference type="Pfam" id="PF09587">
    <property type="entry name" value="PGA_cap"/>
    <property type="match status" value="1"/>
</dbReference>